<dbReference type="InterPro" id="IPR011701">
    <property type="entry name" value="MFS"/>
</dbReference>
<dbReference type="Gene3D" id="1.20.1250.20">
    <property type="entry name" value="MFS general substrate transporter like domains"/>
    <property type="match status" value="1"/>
</dbReference>
<gene>
    <name evidence="7" type="ORF">GCM10009821_01940</name>
</gene>
<dbReference type="Pfam" id="PF07690">
    <property type="entry name" value="MFS_1"/>
    <property type="match status" value="1"/>
</dbReference>
<dbReference type="PANTHER" id="PTHR23514">
    <property type="entry name" value="BYPASS OF STOP CODON PROTEIN 6"/>
    <property type="match status" value="1"/>
</dbReference>
<feature type="transmembrane region" description="Helical" evidence="5">
    <location>
        <begin position="184"/>
        <end position="202"/>
    </location>
</feature>
<reference evidence="7 8" key="1">
    <citation type="journal article" date="2019" name="Int. J. Syst. Evol. Microbiol.">
        <title>The Global Catalogue of Microorganisms (GCM) 10K type strain sequencing project: providing services to taxonomists for standard genome sequencing and annotation.</title>
        <authorList>
            <consortium name="The Broad Institute Genomics Platform"/>
            <consortium name="The Broad Institute Genome Sequencing Center for Infectious Disease"/>
            <person name="Wu L."/>
            <person name="Ma J."/>
        </authorList>
    </citation>
    <scope>NUCLEOTIDE SEQUENCE [LARGE SCALE GENOMIC DNA]</scope>
    <source>
        <strain evidence="7 8">JCM 15749</strain>
    </source>
</reference>
<feature type="transmembrane region" description="Helical" evidence="5">
    <location>
        <begin position="92"/>
        <end position="112"/>
    </location>
</feature>
<feature type="transmembrane region" description="Helical" evidence="5">
    <location>
        <begin position="158"/>
        <end position="178"/>
    </location>
</feature>
<feature type="transmembrane region" description="Helical" evidence="5">
    <location>
        <begin position="348"/>
        <end position="370"/>
    </location>
</feature>
<evidence type="ECO:0000256" key="2">
    <source>
        <dbReference type="ARBA" id="ARBA00022692"/>
    </source>
</evidence>
<evidence type="ECO:0000256" key="1">
    <source>
        <dbReference type="ARBA" id="ARBA00004651"/>
    </source>
</evidence>
<dbReference type="InterPro" id="IPR020846">
    <property type="entry name" value="MFS_dom"/>
</dbReference>
<evidence type="ECO:0000256" key="5">
    <source>
        <dbReference type="SAM" id="Phobius"/>
    </source>
</evidence>
<feature type="transmembrane region" description="Helical" evidence="5">
    <location>
        <begin position="118"/>
        <end position="138"/>
    </location>
</feature>
<evidence type="ECO:0000259" key="6">
    <source>
        <dbReference type="PROSITE" id="PS50850"/>
    </source>
</evidence>
<dbReference type="PANTHER" id="PTHR23514:SF13">
    <property type="entry name" value="INNER MEMBRANE PROTEIN YBJJ"/>
    <property type="match status" value="1"/>
</dbReference>
<keyword evidence="4 5" id="KW-0472">Membrane</keyword>
<feature type="transmembrane region" description="Helical" evidence="5">
    <location>
        <begin position="230"/>
        <end position="251"/>
    </location>
</feature>
<comment type="subcellular location">
    <subcellularLocation>
        <location evidence="1">Cell membrane</location>
        <topology evidence="1">Multi-pass membrane protein</topology>
    </subcellularLocation>
</comment>
<evidence type="ECO:0000256" key="3">
    <source>
        <dbReference type="ARBA" id="ARBA00022989"/>
    </source>
</evidence>
<name>A0ABN2VRE5_9ACTN</name>
<keyword evidence="8" id="KW-1185">Reference proteome</keyword>
<feature type="domain" description="Major facilitator superfamily (MFS) profile" evidence="6">
    <location>
        <begin position="27"/>
        <end position="405"/>
    </location>
</feature>
<feature type="transmembrane region" description="Helical" evidence="5">
    <location>
        <begin position="263"/>
        <end position="282"/>
    </location>
</feature>
<keyword evidence="3 5" id="KW-1133">Transmembrane helix</keyword>
<organism evidence="7 8">
    <name type="scientific">Aeromicrobium halocynthiae</name>
    <dbReference type="NCBI Taxonomy" id="560557"/>
    <lineage>
        <taxon>Bacteria</taxon>
        <taxon>Bacillati</taxon>
        <taxon>Actinomycetota</taxon>
        <taxon>Actinomycetes</taxon>
        <taxon>Propionibacteriales</taxon>
        <taxon>Nocardioidaceae</taxon>
        <taxon>Aeromicrobium</taxon>
    </lineage>
</organism>
<feature type="transmembrane region" description="Helical" evidence="5">
    <location>
        <begin position="317"/>
        <end position="336"/>
    </location>
</feature>
<evidence type="ECO:0000313" key="7">
    <source>
        <dbReference type="EMBL" id="GAA2069248.1"/>
    </source>
</evidence>
<keyword evidence="2 5" id="KW-0812">Transmembrane</keyword>
<evidence type="ECO:0000313" key="8">
    <source>
        <dbReference type="Proteomes" id="UP001501480"/>
    </source>
</evidence>
<accession>A0ABN2VRE5</accession>
<protein>
    <submittedName>
        <fullName evidence="7">MFS transporter</fullName>
    </submittedName>
</protein>
<dbReference type="CDD" id="cd17393">
    <property type="entry name" value="MFS_MosC_like"/>
    <property type="match status" value="1"/>
</dbReference>
<comment type="caution">
    <text evidence="7">The sequence shown here is derived from an EMBL/GenBank/DDBJ whole genome shotgun (WGS) entry which is preliminary data.</text>
</comment>
<dbReference type="PROSITE" id="PS50850">
    <property type="entry name" value="MFS"/>
    <property type="match status" value="1"/>
</dbReference>
<feature type="transmembrane region" description="Helical" evidence="5">
    <location>
        <begin position="63"/>
        <end position="85"/>
    </location>
</feature>
<dbReference type="EMBL" id="BAAAPY010000001">
    <property type="protein sequence ID" value="GAA2069248.1"/>
    <property type="molecule type" value="Genomic_DNA"/>
</dbReference>
<dbReference type="SUPFAM" id="SSF103473">
    <property type="entry name" value="MFS general substrate transporter"/>
    <property type="match status" value="1"/>
</dbReference>
<dbReference type="InterPro" id="IPR051788">
    <property type="entry name" value="MFS_Transporter"/>
</dbReference>
<sequence length="407" mass="41046">MHRSLAGTARTSIGRLLNAPTLDDDRARVAVAVVFTANGFAFASWVSRIPAVRELLGLQSGELGLLLLALSVGSLLGLPTAGRLVQWRGAPAVVRAGAGLVAVGVLGVALGAEQWGSWHAVAASLAVTGFGVGIWDVAMNLEGARVEQALGRTIMPRFHAGFSLGTVLGALAGAGAAWAGLAVILHLGAAGLLAGVVAVLGARGFTTAPERAAGERPGGLLEAWTEPRTLMLGLMVLALALTEGTANDWLAVALIDGYALPEWAGVAGFAVFVSAMTVGRLVGPVLLDRFGRPALLWSTMAAAGVGVLLVVLGGSPWIAVGGAAVWGLGASLGFPVGMSAAADDPERAAARVSVVSTIGYTAFLAGPPLLGFVADRVGTLDALLVVAVLLVPSALVVTAARPLAQRR</sequence>
<dbReference type="InterPro" id="IPR036259">
    <property type="entry name" value="MFS_trans_sf"/>
</dbReference>
<feature type="transmembrane region" description="Helical" evidence="5">
    <location>
        <begin position="382"/>
        <end position="404"/>
    </location>
</feature>
<proteinExistence type="predicted"/>
<feature type="transmembrane region" description="Helical" evidence="5">
    <location>
        <begin position="29"/>
        <end position="51"/>
    </location>
</feature>
<dbReference type="Proteomes" id="UP001501480">
    <property type="component" value="Unassembled WGS sequence"/>
</dbReference>
<evidence type="ECO:0000256" key="4">
    <source>
        <dbReference type="ARBA" id="ARBA00023136"/>
    </source>
</evidence>
<feature type="transmembrane region" description="Helical" evidence="5">
    <location>
        <begin position="294"/>
        <end position="311"/>
    </location>
</feature>